<dbReference type="AlphaFoldDB" id="A0A6J7QBS3"/>
<protein>
    <submittedName>
        <fullName evidence="1">Unannotated protein</fullName>
    </submittedName>
</protein>
<reference evidence="1" key="1">
    <citation type="submission" date="2020-05" db="EMBL/GenBank/DDBJ databases">
        <authorList>
            <person name="Chiriac C."/>
            <person name="Salcher M."/>
            <person name="Ghai R."/>
            <person name="Kavagutti S V."/>
        </authorList>
    </citation>
    <scope>NUCLEOTIDE SEQUENCE</scope>
</reference>
<accession>A0A6J7QBS3</accession>
<proteinExistence type="predicted"/>
<dbReference type="EMBL" id="CAFBOZ010000217">
    <property type="protein sequence ID" value="CAB5015068.1"/>
    <property type="molecule type" value="Genomic_DNA"/>
</dbReference>
<organism evidence="1">
    <name type="scientific">freshwater metagenome</name>
    <dbReference type="NCBI Taxonomy" id="449393"/>
    <lineage>
        <taxon>unclassified sequences</taxon>
        <taxon>metagenomes</taxon>
        <taxon>ecological metagenomes</taxon>
    </lineage>
</organism>
<name>A0A6J7QBS3_9ZZZZ</name>
<sequence length="122" mass="12762">MCGGLVRCHRAERLEQFADGAEAAEHHDVVATIGRAPCDLNGRDVEFAHSVFEAVHGEPRERAPEGIGGDGPRTGLDVAGENCLDIVGTLGIPELRSSSIVKSRQLELGAHGAIKDQGGRGG</sequence>
<gene>
    <name evidence="1" type="ORF">UFOPK3992_01414</name>
</gene>
<evidence type="ECO:0000313" key="1">
    <source>
        <dbReference type="EMBL" id="CAB5015068.1"/>
    </source>
</evidence>